<name>A0A438IQ47_VITVI</name>
<dbReference type="AlphaFoldDB" id="A0A438IQ47"/>
<reference evidence="3 4" key="1">
    <citation type="journal article" date="2018" name="PLoS Genet.">
        <title>Population sequencing reveals clonal diversity and ancestral inbreeding in the grapevine cultivar Chardonnay.</title>
        <authorList>
            <person name="Roach M.J."/>
            <person name="Johnson D.L."/>
            <person name="Bohlmann J."/>
            <person name="van Vuuren H.J."/>
            <person name="Jones S.J."/>
            <person name="Pretorius I.S."/>
            <person name="Schmidt S.A."/>
            <person name="Borneman A.R."/>
        </authorList>
    </citation>
    <scope>NUCLEOTIDE SEQUENCE [LARGE SCALE GENOMIC DNA]</scope>
    <source>
        <strain evidence="4">cv. Chardonnay</strain>
        <tissue evidence="3">Leaf</tissue>
    </source>
</reference>
<evidence type="ECO:0000256" key="1">
    <source>
        <dbReference type="SAM" id="Coils"/>
    </source>
</evidence>
<protein>
    <recommendedName>
        <fullName evidence="5">Suppressor protein SRP40</fullName>
    </recommendedName>
</protein>
<feature type="coiled-coil region" evidence="1">
    <location>
        <begin position="73"/>
        <end position="114"/>
    </location>
</feature>
<evidence type="ECO:0000256" key="2">
    <source>
        <dbReference type="SAM" id="MobiDB-lite"/>
    </source>
</evidence>
<dbReference type="Proteomes" id="UP000288805">
    <property type="component" value="Unassembled WGS sequence"/>
</dbReference>
<evidence type="ECO:0008006" key="5">
    <source>
        <dbReference type="Google" id="ProtNLM"/>
    </source>
</evidence>
<gene>
    <name evidence="3" type="ORF">CK203_024047</name>
</gene>
<dbReference type="PANTHER" id="PTHR33701">
    <property type="entry name" value="TRANSMEMBRANE PROTEIN"/>
    <property type="match status" value="1"/>
</dbReference>
<feature type="compositionally biased region" description="Low complexity" evidence="2">
    <location>
        <begin position="124"/>
        <end position="147"/>
    </location>
</feature>
<feature type="region of interest" description="Disordered" evidence="2">
    <location>
        <begin position="124"/>
        <end position="215"/>
    </location>
</feature>
<organism evidence="3 4">
    <name type="scientific">Vitis vinifera</name>
    <name type="common">Grape</name>
    <dbReference type="NCBI Taxonomy" id="29760"/>
    <lineage>
        <taxon>Eukaryota</taxon>
        <taxon>Viridiplantae</taxon>
        <taxon>Streptophyta</taxon>
        <taxon>Embryophyta</taxon>
        <taxon>Tracheophyta</taxon>
        <taxon>Spermatophyta</taxon>
        <taxon>Magnoliopsida</taxon>
        <taxon>eudicotyledons</taxon>
        <taxon>Gunneridae</taxon>
        <taxon>Pentapetalae</taxon>
        <taxon>rosids</taxon>
        <taxon>Vitales</taxon>
        <taxon>Vitaceae</taxon>
        <taxon>Viteae</taxon>
        <taxon>Vitis</taxon>
    </lineage>
</organism>
<sequence>MIACGNVDAKWRWVLVGLSVAASLTLSHSLSIPFSHFVKWLSLFLSEKKMEEDDRLRTLECLRGRLLAERVASRTAKEDAELMSNKLIELESKLKTEIKARNRAEKRLKFLMKKLDSLKIPFASEGSEQSSSSDNSEISCQSSITSSATKNPEEKESKSQIPNSPKCEIEEKLEKPDSPTVSQDSTELQSNPSSKDTKNDEHSSCSQKSSEAEMEINGDMNEEENIDNSLALVPVSIPAESPVEVDVGEVLAALRHAREKIQRSMGTRHMINVGSIGTRIC</sequence>
<accession>A0A438IQ47</accession>
<dbReference type="EMBL" id="QGNW01000091">
    <property type="protein sequence ID" value="RVW98843.1"/>
    <property type="molecule type" value="Genomic_DNA"/>
</dbReference>
<dbReference type="PANTHER" id="PTHR33701:SF2">
    <property type="entry name" value="TRANSMEMBRANE PROTEIN"/>
    <property type="match status" value="1"/>
</dbReference>
<evidence type="ECO:0000313" key="4">
    <source>
        <dbReference type="Proteomes" id="UP000288805"/>
    </source>
</evidence>
<keyword evidence="1" id="KW-0175">Coiled coil</keyword>
<evidence type="ECO:0000313" key="3">
    <source>
        <dbReference type="EMBL" id="RVW98843.1"/>
    </source>
</evidence>
<proteinExistence type="predicted"/>
<comment type="caution">
    <text evidence="3">The sequence shown here is derived from an EMBL/GenBank/DDBJ whole genome shotgun (WGS) entry which is preliminary data.</text>
</comment>
<feature type="compositionally biased region" description="Polar residues" evidence="2">
    <location>
        <begin position="179"/>
        <end position="194"/>
    </location>
</feature>
<feature type="compositionally biased region" description="Basic and acidic residues" evidence="2">
    <location>
        <begin position="167"/>
        <end position="177"/>
    </location>
</feature>